<feature type="binding site" evidence="5">
    <location>
        <position position="41"/>
    </location>
    <ligand>
        <name>dimethylallyl diphosphate</name>
        <dbReference type="ChEBI" id="CHEBI:57623"/>
    </ligand>
</feature>
<dbReference type="Gene3D" id="3.40.1010.20">
    <property type="entry name" value="4-hydroxy-3-methylbut-2-enyl diphosphate reductase, catalytic domain"/>
    <property type="match status" value="2"/>
</dbReference>
<keyword evidence="4 5" id="KW-0411">Iron-sulfur</keyword>
<keyword evidence="5 6" id="KW-0560">Oxidoreductase</keyword>
<comment type="catalytic activity">
    <reaction evidence="5">
        <text>dimethylallyl diphosphate + 2 oxidized [2Fe-2S]-[ferredoxin] + H2O = (2E)-4-hydroxy-3-methylbut-2-enyl diphosphate + 2 reduced [2Fe-2S]-[ferredoxin] + 2 H(+)</text>
        <dbReference type="Rhea" id="RHEA:24825"/>
        <dbReference type="Rhea" id="RHEA-COMP:10000"/>
        <dbReference type="Rhea" id="RHEA-COMP:10001"/>
        <dbReference type="ChEBI" id="CHEBI:15377"/>
        <dbReference type="ChEBI" id="CHEBI:15378"/>
        <dbReference type="ChEBI" id="CHEBI:33737"/>
        <dbReference type="ChEBI" id="CHEBI:33738"/>
        <dbReference type="ChEBI" id="CHEBI:57623"/>
        <dbReference type="ChEBI" id="CHEBI:128753"/>
        <dbReference type="EC" id="1.17.7.4"/>
    </reaction>
</comment>
<dbReference type="PANTHER" id="PTHR30426">
    <property type="entry name" value="4-HYDROXY-3-METHYLBUT-2-ENYL DIPHOSPHATE REDUCTASE"/>
    <property type="match status" value="1"/>
</dbReference>
<dbReference type="InterPro" id="IPR003451">
    <property type="entry name" value="LytB/IspH"/>
</dbReference>
<feature type="binding site" evidence="5">
    <location>
        <position position="123"/>
    </location>
    <ligand>
        <name>isopentenyl diphosphate</name>
        <dbReference type="ChEBI" id="CHEBI:128769"/>
    </ligand>
</feature>
<feature type="binding site" evidence="5">
    <location>
        <position position="41"/>
    </location>
    <ligand>
        <name>isopentenyl diphosphate</name>
        <dbReference type="ChEBI" id="CHEBI:128769"/>
    </ligand>
</feature>
<comment type="caution">
    <text evidence="6">The sequence shown here is derived from an EMBL/GenBank/DDBJ whole genome shotgun (WGS) entry which is preliminary data.</text>
</comment>
<comment type="function">
    <text evidence="5">Catalyzes the conversion of 1-hydroxy-2-methyl-2-(E)-butenyl 4-diphosphate (HMBPP) into a mixture of isopentenyl diphosphate (IPP) and dimethylallyl diphosphate (DMAPP). Acts in the terminal step of the DOXP/MEP pathway for isoprenoid precursor biosynthesis.</text>
</comment>
<evidence type="ECO:0000256" key="5">
    <source>
        <dbReference type="HAMAP-Rule" id="MF_00191"/>
    </source>
</evidence>
<feature type="active site" description="Proton donor" evidence="5">
    <location>
        <position position="125"/>
    </location>
</feature>
<feature type="binding site" evidence="5">
    <location>
        <position position="157"/>
    </location>
    <ligand>
        <name>(2E)-4-hydroxy-3-methylbut-2-enyl diphosphate</name>
        <dbReference type="ChEBI" id="CHEBI:128753"/>
    </ligand>
</feature>
<name>A0A7C4GE91_UNCW3</name>
<dbReference type="Gene3D" id="3.40.50.11270">
    <property type="match status" value="1"/>
</dbReference>
<keyword evidence="2 5" id="KW-0479">Metal-binding</keyword>
<feature type="binding site" evidence="5">
    <location>
        <position position="41"/>
    </location>
    <ligand>
        <name>(2E)-4-hydroxy-3-methylbut-2-enyl diphosphate</name>
        <dbReference type="ChEBI" id="CHEBI:128753"/>
    </ligand>
</feature>
<feature type="binding site" evidence="5">
    <location>
        <position position="214"/>
    </location>
    <ligand>
        <name>isopentenyl diphosphate</name>
        <dbReference type="ChEBI" id="CHEBI:128769"/>
    </ligand>
</feature>
<dbReference type="GO" id="GO:0051539">
    <property type="term" value="F:4 iron, 4 sulfur cluster binding"/>
    <property type="evidence" value="ECO:0007669"/>
    <property type="project" value="UniProtKB-UniRule"/>
</dbReference>
<feature type="binding site" evidence="5">
    <location>
        <position position="95"/>
    </location>
    <ligand>
        <name>[4Fe-4S] cluster</name>
        <dbReference type="ChEBI" id="CHEBI:49883"/>
    </ligand>
</feature>
<feature type="binding site" evidence="5">
    <location>
        <position position="258"/>
    </location>
    <ligand>
        <name>isopentenyl diphosphate</name>
        <dbReference type="ChEBI" id="CHEBI:128769"/>
    </ligand>
</feature>
<proteinExistence type="inferred from homology"/>
<dbReference type="AlphaFoldDB" id="A0A7C4GE91"/>
<dbReference type="CDD" id="cd13944">
    <property type="entry name" value="lytB_ispH"/>
    <property type="match status" value="1"/>
</dbReference>
<dbReference type="EC" id="1.17.7.4" evidence="5"/>
<comment type="catalytic activity">
    <reaction evidence="5">
        <text>isopentenyl diphosphate + 2 oxidized [2Fe-2S]-[ferredoxin] + H2O = (2E)-4-hydroxy-3-methylbut-2-enyl diphosphate + 2 reduced [2Fe-2S]-[ferredoxin] + 2 H(+)</text>
        <dbReference type="Rhea" id="RHEA:24488"/>
        <dbReference type="Rhea" id="RHEA-COMP:10000"/>
        <dbReference type="Rhea" id="RHEA-COMP:10001"/>
        <dbReference type="ChEBI" id="CHEBI:15377"/>
        <dbReference type="ChEBI" id="CHEBI:15378"/>
        <dbReference type="ChEBI" id="CHEBI:33737"/>
        <dbReference type="ChEBI" id="CHEBI:33738"/>
        <dbReference type="ChEBI" id="CHEBI:128753"/>
        <dbReference type="ChEBI" id="CHEBI:128769"/>
        <dbReference type="EC" id="1.17.7.4"/>
    </reaction>
</comment>
<dbReference type="NCBIfam" id="TIGR00216">
    <property type="entry name" value="ispH_lytB"/>
    <property type="match status" value="1"/>
</dbReference>
<feature type="binding site" evidence="5">
    <location>
        <position position="73"/>
    </location>
    <ligand>
        <name>isopentenyl diphosphate</name>
        <dbReference type="ChEBI" id="CHEBI:128769"/>
    </ligand>
</feature>
<keyword evidence="1 5" id="KW-0004">4Fe-4S</keyword>
<feature type="binding site" evidence="5">
    <location>
        <position position="216"/>
    </location>
    <ligand>
        <name>dimethylallyl diphosphate</name>
        <dbReference type="ChEBI" id="CHEBI:57623"/>
    </ligand>
</feature>
<dbReference type="EMBL" id="DSUT01000140">
    <property type="protein sequence ID" value="HGK28597.1"/>
    <property type="molecule type" value="Genomic_DNA"/>
</dbReference>
<keyword evidence="5" id="KW-0414">Isoprene biosynthesis</keyword>
<accession>A0A7C4GE91</accession>
<keyword evidence="3 5" id="KW-0408">Iron</keyword>
<feature type="binding site" evidence="5">
    <location>
        <position position="216"/>
    </location>
    <ligand>
        <name>isopentenyl diphosphate</name>
        <dbReference type="ChEBI" id="CHEBI:128769"/>
    </ligand>
</feature>
<dbReference type="UniPathway" id="UPA00056">
    <property type="reaction ID" value="UER00097"/>
</dbReference>
<protein>
    <recommendedName>
        <fullName evidence="5">4-hydroxy-3-methylbut-2-enyl diphosphate reductase</fullName>
        <shortName evidence="5">HMBPP reductase</shortName>
        <ecNumber evidence="5">1.17.7.4</ecNumber>
    </recommendedName>
</protein>
<dbReference type="UniPathway" id="UPA00059">
    <property type="reaction ID" value="UER00105"/>
</dbReference>
<dbReference type="Pfam" id="PF02401">
    <property type="entry name" value="LYTB"/>
    <property type="match status" value="1"/>
</dbReference>
<feature type="binding site" evidence="5">
    <location>
        <position position="73"/>
    </location>
    <ligand>
        <name>(2E)-4-hydroxy-3-methylbut-2-enyl diphosphate</name>
        <dbReference type="ChEBI" id="CHEBI:128753"/>
    </ligand>
</feature>
<feature type="binding site" evidence="5">
    <location>
        <position position="186"/>
    </location>
    <ligand>
        <name>[4Fe-4S] cluster</name>
        <dbReference type="ChEBI" id="CHEBI:49883"/>
    </ligand>
</feature>
<comment type="pathway">
    <text evidence="5">Isoprenoid biosynthesis; dimethylallyl diphosphate biosynthesis; dimethylallyl diphosphate from (2E)-4-hydroxy-3-methylbutenyl diphosphate: step 1/1.</text>
</comment>
<evidence type="ECO:0000256" key="4">
    <source>
        <dbReference type="ARBA" id="ARBA00023014"/>
    </source>
</evidence>
<comment type="caution">
    <text evidence="5">Lacks conserved residue(s) required for the propagation of feature annotation.</text>
</comment>
<comment type="similarity">
    <text evidence="5">Belongs to the IspH family.</text>
</comment>
<evidence type="ECO:0000313" key="6">
    <source>
        <dbReference type="EMBL" id="HGK28597.1"/>
    </source>
</evidence>
<organism evidence="6">
    <name type="scientific">candidate division WOR-3 bacterium</name>
    <dbReference type="NCBI Taxonomy" id="2052148"/>
    <lineage>
        <taxon>Bacteria</taxon>
        <taxon>Bacteria division WOR-3</taxon>
    </lineage>
</organism>
<dbReference type="HAMAP" id="MF_00191">
    <property type="entry name" value="IspH"/>
    <property type="match status" value="1"/>
</dbReference>
<feature type="binding site" evidence="5">
    <location>
        <position position="123"/>
    </location>
    <ligand>
        <name>(2E)-4-hydroxy-3-methylbut-2-enyl diphosphate</name>
        <dbReference type="ChEBI" id="CHEBI:128753"/>
    </ligand>
</feature>
<evidence type="ECO:0000256" key="1">
    <source>
        <dbReference type="ARBA" id="ARBA00022485"/>
    </source>
</evidence>
<evidence type="ECO:0000256" key="2">
    <source>
        <dbReference type="ARBA" id="ARBA00022723"/>
    </source>
</evidence>
<feature type="binding site" evidence="5">
    <location>
        <position position="123"/>
    </location>
    <ligand>
        <name>dimethylallyl diphosphate</name>
        <dbReference type="ChEBI" id="CHEBI:57623"/>
    </ligand>
</feature>
<feature type="binding site" evidence="5">
    <location>
        <position position="214"/>
    </location>
    <ligand>
        <name>dimethylallyl diphosphate</name>
        <dbReference type="ChEBI" id="CHEBI:57623"/>
    </ligand>
</feature>
<feature type="binding site" evidence="5">
    <location>
        <position position="214"/>
    </location>
    <ligand>
        <name>(2E)-4-hydroxy-3-methylbut-2-enyl diphosphate</name>
        <dbReference type="ChEBI" id="CHEBI:128753"/>
    </ligand>
</feature>
<dbReference type="GO" id="GO:0016114">
    <property type="term" value="P:terpenoid biosynthetic process"/>
    <property type="evidence" value="ECO:0007669"/>
    <property type="project" value="UniProtKB-UniRule"/>
</dbReference>
<evidence type="ECO:0000256" key="3">
    <source>
        <dbReference type="ARBA" id="ARBA00023004"/>
    </source>
</evidence>
<feature type="binding site" evidence="5">
    <location>
        <position position="73"/>
    </location>
    <ligand>
        <name>dimethylallyl diphosphate</name>
        <dbReference type="ChEBI" id="CHEBI:57623"/>
    </ligand>
</feature>
<feature type="binding site" evidence="5">
    <location>
        <position position="258"/>
    </location>
    <ligand>
        <name>(2E)-4-hydroxy-3-methylbut-2-enyl diphosphate</name>
        <dbReference type="ChEBI" id="CHEBI:128753"/>
    </ligand>
</feature>
<dbReference type="GO" id="GO:0050992">
    <property type="term" value="P:dimethylallyl diphosphate biosynthetic process"/>
    <property type="evidence" value="ECO:0007669"/>
    <property type="project" value="UniProtKB-UniRule"/>
</dbReference>
<gene>
    <name evidence="5 6" type="primary">ispH</name>
    <name evidence="6" type="ORF">ENS41_06540</name>
</gene>
<sequence length="290" mass="31475">MPRVIVARPSGFCFGVERAIRLARAGKQRFGRVATLGELVHNPLVLEELAAAGISAVHRPSEVKEGALVIRAHGCPPGVVGQCRRLGIQLIDATCPYVRKVQDVARRLKRQGYSVIVVGERNHPEVQGILAYCAGAGRVYTPRMRLKASRIGVVAQTTMARDGFRAAVATLARLRYTELRVFDTICKEVVARQEAAARAALEADLVVVVGGRNSANTARLAEIARVAGREVILAERAELPDRARLSGCRTAAVVAGSSTPSWVVREIAELVRNPGCADRKTRSRFKEDRN</sequence>
<comment type="pathway">
    <text evidence="5">Isoprenoid biosynthesis; isopentenyl diphosphate biosynthesis via DXP pathway; isopentenyl diphosphate from 1-deoxy-D-xylulose 5-phosphate: step 6/6.</text>
</comment>
<feature type="binding site" evidence="5">
    <location>
        <position position="216"/>
    </location>
    <ligand>
        <name>(2E)-4-hydroxy-3-methylbut-2-enyl diphosphate</name>
        <dbReference type="ChEBI" id="CHEBI:128753"/>
    </ligand>
</feature>
<dbReference type="PANTHER" id="PTHR30426:SF0">
    <property type="entry name" value="4-HYDROXY-3-METHYLBUT-2-ENYL DIPHOSPHATE REDUCTASE"/>
    <property type="match status" value="1"/>
</dbReference>
<dbReference type="GO" id="GO:0019288">
    <property type="term" value="P:isopentenyl diphosphate biosynthetic process, methylerythritol 4-phosphate pathway"/>
    <property type="evidence" value="ECO:0007669"/>
    <property type="project" value="UniProtKB-UniRule"/>
</dbReference>
<comment type="cofactor">
    <cofactor evidence="5">
        <name>[4Fe-4S] cluster</name>
        <dbReference type="ChEBI" id="CHEBI:49883"/>
    </cofactor>
    <text evidence="5">Binds 1 [4Fe-4S] cluster per subunit.</text>
</comment>
<dbReference type="GO" id="GO:0051745">
    <property type="term" value="F:4-hydroxy-3-methylbut-2-enyl diphosphate reductase activity"/>
    <property type="evidence" value="ECO:0007669"/>
    <property type="project" value="UniProtKB-UniRule"/>
</dbReference>
<feature type="binding site" evidence="5">
    <location>
        <position position="258"/>
    </location>
    <ligand>
        <name>dimethylallyl diphosphate</name>
        <dbReference type="ChEBI" id="CHEBI:57623"/>
    </ligand>
</feature>
<reference evidence="6" key="1">
    <citation type="journal article" date="2020" name="mSystems">
        <title>Genome- and Community-Level Interaction Insights into Carbon Utilization and Element Cycling Functions of Hydrothermarchaeota in Hydrothermal Sediment.</title>
        <authorList>
            <person name="Zhou Z."/>
            <person name="Liu Y."/>
            <person name="Xu W."/>
            <person name="Pan J."/>
            <person name="Luo Z.H."/>
            <person name="Li M."/>
        </authorList>
    </citation>
    <scope>NUCLEOTIDE SEQUENCE [LARGE SCALE GENOMIC DNA]</scope>
    <source>
        <strain evidence="6">SpSt-488</strain>
    </source>
</reference>
<feature type="binding site" evidence="5">
    <location>
        <position position="13"/>
    </location>
    <ligand>
        <name>[4Fe-4S] cluster</name>
        <dbReference type="ChEBI" id="CHEBI:49883"/>
    </ligand>
</feature>
<dbReference type="GO" id="GO:0046872">
    <property type="term" value="F:metal ion binding"/>
    <property type="evidence" value="ECO:0007669"/>
    <property type="project" value="UniProtKB-KW"/>
</dbReference>